<dbReference type="AlphaFoldDB" id="A0A1M6KHD3"/>
<dbReference type="InterPro" id="IPR011013">
    <property type="entry name" value="Gal_mutarotase_sf_dom"/>
</dbReference>
<dbReference type="GO" id="GO:0030246">
    <property type="term" value="F:carbohydrate binding"/>
    <property type="evidence" value="ECO:0007669"/>
    <property type="project" value="InterPro"/>
</dbReference>
<evidence type="ECO:0000313" key="2">
    <source>
        <dbReference type="Proteomes" id="UP000184016"/>
    </source>
</evidence>
<accession>A0A1M6KHD3</accession>
<organism evidence="1 2">
    <name type="scientific">Alicyclobacillus tolerans</name>
    <dbReference type="NCBI Taxonomy" id="90970"/>
    <lineage>
        <taxon>Bacteria</taxon>
        <taxon>Bacillati</taxon>
        <taxon>Bacillota</taxon>
        <taxon>Bacilli</taxon>
        <taxon>Bacillales</taxon>
        <taxon>Alicyclobacillaceae</taxon>
        <taxon>Alicyclobacillus</taxon>
    </lineage>
</organism>
<dbReference type="InterPro" id="IPR014718">
    <property type="entry name" value="GH-type_carb-bd"/>
</dbReference>
<dbReference type="Gene3D" id="2.70.98.10">
    <property type="match status" value="1"/>
</dbReference>
<dbReference type="EMBL" id="FRAF01000001">
    <property type="protein sequence ID" value="SHJ58356.1"/>
    <property type="molecule type" value="Genomic_DNA"/>
</dbReference>
<dbReference type="GO" id="GO:0003824">
    <property type="term" value="F:catalytic activity"/>
    <property type="evidence" value="ECO:0007669"/>
    <property type="project" value="InterPro"/>
</dbReference>
<sequence length="334" mass="38270">MMRHIPSYLERKKSKRRSEGYFNWDTIGQTQVWVGENGYLKVVVVPSLGGKIVSLSTVNGREWLYPANGHMENSGYDSVVEMGDARGWDELFPNLDACHVDKFPWQGVILPDHGEVRSLPWQVQEARAEELVLSVHGVRLPYTLTRALRLVAEDTLRLEYILENHSPFEMPYFWSAHPLWTVRPGDRIELPDSAQQFRVAHSTDSELLPETVFRWPNPETTEKYHLDKPGCSLKPYAHKIYFVNPIPEGWARIVTADGGESLELRYDTQYCPYLVLWLNDKGWNNHLNVSIQPASGMLNPIQSARKLWTSTNVPGFGKVSWWVEITVVHQSGST</sequence>
<dbReference type="OrthoDB" id="113447at2"/>
<proteinExistence type="predicted"/>
<dbReference type="STRING" id="1830138.SAMN05443507_101249"/>
<keyword evidence="2" id="KW-1185">Reference proteome</keyword>
<dbReference type="GO" id="GO:0005975">
    <property type="term" value="P:carbohydrate metabolic process"/>
    <property type="evidence" value="ECO:0007669"/>
    <property type="project" value="InterPro"/>
</dbReference>
<dbReference type="Proteomes" id="UP000184016">
    <property type="component" value="Unassembled WGS sequence"/>
</dbReference>
<gene>
    <name evidence="1" type="ORF">SAMN05443507_101249</name>
</gene>
<protein>
    <submittedName>
        <fullName evidence="1">Galactose mutarotase</fullName>
    </submittedName>
</protein>
<evidence type="ECO:0000313" key="1">
    <source>
        <dbReference type="EMBL" id="SHJ58356.1"/>
    </source>
</evidence>
<name>A0A1M6KHD3_9BACL</name>
<dbReference type="SUPFAM" id="SSF74650">
    <property type="entry name" value="Galactose mutarotase-like"/>
    <property type="match status" value="1"/>
</dbReference>
<reference evidence="2" key="1">
    <citation type="submission" date="2016-11" db="EMBL/GenBank/DDBJ databases">
        <authorList>
            <person name="Varghese N."/>
            <person name="Submissions S."/>
        </authorList>
    </citation>
    <scope>NUCLEOTIDE SEQUENCE [LARGE SCALE GENOMIC DNA]</scope>
    <source>
        <strain evidence="2">USBA-503</strain>
    </source>
</reference>
<dbReference type="RefSeq" id="WP_072872731.1">
    <property type="nucleotide sequence ID" value="NZ_FRAF01000001.1"/>
</dbReference>